<proteinExistence type="predicted"/>
<evidence type="ECO:0000313" key="1">
    <source>
        <dbReference type="Proteomes" id="UP000095286"/>
    </source>
</evidence>
<organism evidence="1 2">
    <name type="scientific">Rhabditophanes sp. KR3021</name>
    <dbReference type="NCBI Taxonomy" id="114890"/>
    <lineage>
        <taxon>Eukaryota</taxon>
        <taxon>Metazoa</taxon>
        <taxon>Ecdysozoa</taxon>
        <taxon>Nematoda</taxon>
        <taxon>Chromadorea</taxon>
        <taxon>Rhabditida</taxon>
        <taxon>Tylenchina</taxon>
        <taxon>Panagrolaimomorpha</taxon>
        <taxon>Strongyloidoidea</taxon>
        <taxon>Alloionematidae</taxon>
        <taxon>Rhabditophanes</taxon>
    </lineage>
</organism>
<protein>
    <submittedName>
        <fullName evidence="2">Pollen-specific leucine-rich repeat extensin-like protein 1</fullName>
    </submittedName>
</protein>
<accession>A0AC35TRU9</accession>
<dbReference type="WBParaSite" id="RSKR_0000345800.1">
    <property type="protein sequence ID" value="RSKR_0000345800.1"/>
    <property type="gene ID" value="RSKR_0000345800"/>
</dbReference>
<name>A0AC35TRU9_9BILA</name>
<reference evidence="2" key="1">
    <citation type="submission" date="2016-11" db="UniProtKB">
        <authorList>
            <consortium name="WormBaseParasite"/>
        </authorList>
    </citation>
    <scope>IDENTIFICATION</scope>
    <source>
        <strain evidence="2">KR3021</strain>
    </source>
</reference>
<evidence type="ECO:0000313" key="2">
    <source>
        <dbReference type="WBParaSite" id="RSKR_0000345800.1"/>
    </source>
</evidence>
<sequence length="213" mass="23005">MRSLILMFIVALIIISVLTSVDGCFGGQKGLKVKAKGDKTKSGDSSKQSSGEKTKSSKETDDEDDNENDNEDDEDKTTFFCFYLEACGPRGIRKNRVVVAGTKTSSNEDTNAPETTEDLASLGITEVTAISATTEEGSPIKTLAPVEITESPTKETDSPKSNEIKETPSPKSNEIKKTPPPKSNEIKKTPPPKSKESVTDADIEDEEEDNSIL</sequence>
<dbReference type="Proteomes" id="UP000095286">
    <property type="component" value="Unplaced"/>
</dbReference>